<dbReference type="InterPro" id="IPR011990">
    <property type="entry name" value="TPR-like_helical_dom_sf"/>
</dbReference>
<gene>
    <name evidence="4" type="ORF">TRV642_1387</name>
</gene>
<reference evidence="4" key="1">
    <citation type="submission" date="2022-09" db="EMBL/GenBank/DDBJ databases">
        <authorList>
            <person name="Duchaud E."/>
        </authorList>
    </citation>
    <scope>NUCLEOTIDE SEQUENCE</scope>
    <source>
        <strain evidence="4">TRV642</strain>
    </source>
</reference>
<dbReference type="InterPro" id="IPR019734">
    <property type="entry name" value="TPR_rpt"/>
</dbReference>
<keyword evidence="1" id="KW-0802">TPR repeat</keyword>
<dbReference type="EMBL" id="OX336425">
    <property type="protein sequence ID" value="CAI2766366.1"/>
    <property type="molecule type" value="Genomic_DNA"/>
</dbReference>
<keyword evidence="2" id="KW-0812">Transmembrane</keyword>
<evidence type="ECO:0000313" key="5">
    <source>
        <dbReference type="Proteomes" id="UP001152749"/>
    </source>
</evidence>
<accession>A0A9W4XDQ5</accession>
<feature type="chain" id="PRO_5040793743" evidence="3">
    <location>
        <begin position="21"/>
        <end position="332"/>
    </location>
</feature>
<feature type="transmembrane region" description="Helical" evidence="2">
    <location>
        <begin position="293"/>
        <end position="314"/>
    </location>
</feature>
<evidence type="ECO:0000256" key="3">
    <source>
        <dbReference type="SAM" id="SignalP"/>
    </source>
</evidence>
<keyword evidence="2" id="KW-1133">Transmembrane helix</keyword>
<dbReference type="RefSeq" id="WP_263362508.1">
    <property type="nucleotide sequence ID" value="NZ_OX336425.1"/>
</dbReference>
<dbReference type="PROSITE" id="PS50005">
    <property type="entry name" value="TPR"/>
    <property type="match status" value="1"/>
</dbReference>
<proteinExistence type="predicted"/>
<name>A0A9W4XDQ5_9FLAO</name>
<evidence type="ECO:0000313" key="4">
    <source>
        <dbReference type="EMBL" id="CAI2766366.1"/>
    </source>
</evidence>
<dbReference type="KEGG" id="fcs:TRV642_1387"/>
<dbReference type="Pfam" id="PF13181">
    <property type="entry name" value="TPR_8"/>
    <property type="match status" value="1"/>
</dbReference>
<evidence type="ECO:0000256" key="2">
    <source>
        <dbReference type="SAM" id="Phobius"/>
    </source>
</evidence>
<feature type="signal peptide" evidence="3">
    <location>
        <begin position="1"/>
        <end position="20"/>
    </location>
</feature>
<dbReference type="Gene3D" id="1.25.40.10">
    <property type="entry name" value="Tetratricopeptide repeat domain"/>
    <property type="match status" value="1"/>
</dbReference>
<keyword evidence="2" id="KW-0472">Membrane</keyword>
<keyword evidence="3" id="KW-0732">Signal</keyword>
<organism evidence="4 5">
    <name type="scientific">Flavobacterium collinsii</name>
    <dbReference type="NCBI Taxonomy" id="1114861"/>
    <lineage>
        <taxon>Bacteria</taxon>
        <taxon>Pseudomonadati</taxon>
        <taxon>Bacteroidota</taxon>
        <taxon>Flavobacteriia</taxon>
        <taxon>Flavobacteriales</taxon>
        <taxon>Flavobacteriaceae</taxon>
        <taxon>Flavobacterium</taxon>
    </lineage>
</organism>
<feature type="repeat" description="TPR" evidence="1">
    <location>
        <begin position="105"/>
        <end position="138"/>
    </location>
</feature>
<dbReference type="AlphaFoldDB" id="A0A9W4XDQ5"/>
<sequence>MNKFKLTLVVLFLISFKCFACLNGETKTLKNGYLIYIDYRGIVPRGHNFDAGVSSRLLFELDSIYKKTKDIDYLSDKGYVLIVLKKYEEALKLYLNIEKIKPNKYSTASNLGTLYELMGENEKAYDWIKKSIEINPESHEGSEWIHLKILEAKIKNLSTVSGEFLIGTNFGTAEIPKSSFSKSDLERLSKSIYYQLNERITFIKPKDKIISILFFELANIVKIIEKNKTAIEIYERAKEYGLDNELINKRLQYCYQFEIDYCESRNLRLYDANRDLRSKMNGIDRDYVNQIEIILIILSVVIAILIIALIVFYMKWKSLKDYIFLNDSKTNV</sequence>
<protein>
    <submittedName>
        <fullName evidence="4">TPR_REGION domain-containing protein</fullName>
    </submittedName>
</protein>
<dbReference type="SMART" id="SM00028">
    <property type="entry name" value="TPR"/>
    <property type="match status" value="3"/>
</dbReference>
<evidence type="ECO:0000256" key="1">
    <source>
        <dbReference type="PROSITE-ProRule" id="PRU00339"/>
    </source>
</evidence>
<dbReference type="Proteomes" id="UP001152749">
    <property type="component" value="Chromosome"/>
</dbReference>
<dbReference type="SUPFAM" id="SSF48452">
    <property type="entry name" value="TPR-like"/>
    <property type="match status" value="1"/>
</dbReference>